<comment type="caution">
    <text evidence="2">The sequence shown here is derived from an EMBL/GenBank/DDBJ whole genome shotgun (WGS) entry which is preliminary data.</text>
</comment>
<keyword evidence="3" id="KW-1185">Reference proteome</keyword>
<evidence type="ECO:0000256" key="1">
    <source>
        <dbReference type="SAM" id="Phobius"/>
    </source>
</evidence>
<feature type="transmembrane region" description="Helical" evidence="1">
    <location>
        <begin position="34"/>
        <end position="56"/>
    </location>
</feature>
<reference evidence="2 3" key="1">
    <citation type="submission" date="2018-03" db="EMBL/GenBank/DDBJ databases">
        <title>Genomic Encyclopedia of Archaeal and Bacterial Type Strains, Phase II (KMG-II): from individual species to whole genera.</title>
        <authorList>
            <person name="Goeker M."/>
        </authorList>
    </citation>
    <scope>NUCLEOTIDE SEQUENCE [LARGE SCALE GENOMIC DNA]</scope>
    <source>
        <strain evidence="2 3">DSM 45312</strain>
    </source>
</reference>
<keyword evidence="1" id="KW-0812">Transmembrane</keyword>
<name>A0A2P8DP42_9ACTN</name>
<dbReference type="OrthoDB" id="5192901at2"/>
<gene>
    <name evidence="2" type="ORF">CLV63_104204</name>
</gene>
<organism evidence="2 3">
    <name type="scientific">Murinocardiopsis flavida</name>
    <dbReference type="NCBI Taxonomy" id="645275"/>
    <lineage>
        <taxon>Bacteria</taxon>
        <taxon>Bacillati</taxon>
        <taxon>Actinomycetota</taxon>
        <taxon>Actinomycetes</taxon>
        <taxon>Streptosporangiales</taxon>
        <taxon>Nocardiopsidaceae</taxon>
        <taxon>Murinocardiopsis</taxon>
    </lineage>
</organism>
<evidence type="ECO:0000313" key="3">
    <source>
        <dbReference type="Proteomes" id="UP000240542"/>
    </source>
</evidence>
<dbReference type="AlphaFoldDB" id="A0A2P8DP42"/>
<feature type="transmembrane region" description="Helical" evidence="1">
    <location>
        <begin position="63"/>
        <end position="81"/>
    </location>
</feature>
<dbReference type="EMBL" id="PYGA01000004">
    <property type="protein sequence ID" value="PSK98980.1"/>
    <property type="molecule type" value="Genomic_DNA"/>
</dbReference>
<dbReference type="Proteomes" id="UP000240542">
    <property type="component" value="Unassembled WGS sequence"/>
</dbReference>
<sequence length="123" mass="12342">MHTLAAIVLGVFLVTAGAAHFAAPAYFRTLVPAWVPAPGAVVAATGLAEIAVAGLLMAPGLRAAGGWAAAALITGYLASHLDAARHAHADRARFIDRPAGIAARLAVNTAYIAWAVAVAITAP</sequence>
<accession>A0A2P8DP42</accession>
<keyword evidence="1" id="KW-1133">Transmembrane helix</keyword>
<proteinExistence type="predicted"/>
<feature type="transmembrane region" description="Helical" evidence="1">
    <location>
        <begin position="101"/>
        <end position="122"/>
    </location>
</feature>
<protein>
    <submittedName>
        <fullName evidence="2">Putative membrane protein</fullName>
    </submittedName>
</protein>
<dbReference type="RefSeq" id="WP_106582297.1">
    <property type="nucleotide sequence ID" value="NZ_PYGA01000004.1"/>
</dbReference>
<dbReference type="PANTHER" id="PTHR36974:SF1">
    <property type="entry name" value="DOXX FAMILY MEMBRANE PROTEIN"/>
    <property type="match status" value="1"/>
</dbReference>
<keyword evidence="1" id="KW-0472">Membrane</keyword>
<dbReference type="PANTHER" id="PTHR36974">
    <property type="entry name" value="MEMBRANE PROTEIN-RELATED"/>
    <property type="match status" value="1"/>
</dbReference>
<evidence type="ECO:0000313" key="2">
    <source>
        <dbReference type="EMBL" id="PSK98980.1"/>
    </source>
</evidence>